<evidence type="ECO:0000313" key="3">
    <source>
        <dbReference type="Proteomes" id="UP000196102"/>
    </source>
</evidence>
<evidence type="ECO:0000256" key="1">
    <source>
        <dbReference type="SAM" id="SignalP"/>
    </source>
</evidence>
<evidence type="ECO:0008006" key="4">
    <source>
        <dbReference type="Google" id="ProtNLM"/>
    </source>
</evidence>
<dbReference type="Proteomes" id="UP000196102">
    <property type="component" value="Unassembled WGS sequence"/>
</dbReference>
<dbReference type="EMBL" id="MAAX01000060">
    <property type="protein sequence ID" value="OUS18658.1"/>
    <property type="molecule type" value="Genomic_DNA"/>
</dbReference>
<keyword evidence="1" id="KW-0732">Signal</keyword>
<feature type="signal peptide" evidence="1">
    <location>
        <begin position="1"/>
        <end position="22"/>
    </location>
</feature>
<proteinExistence type="predicted"/>
<dbReference type="RefSeq" id="WP_303686003.1">
    <property type="nucleotide sequence ID" value="NZ_CAJXYO010000002.1"/>
</dbReference>
<gene>
    <name evidence="2" type="ORF">A9Q93_03525</name>
</gene>
<protein>
    <recommendedName>
        <fullName evidence="4">Lipoprotein</fullName>
    </recommendedName>
</protein>
<sequence length="100" mass="11623">MKALKLMTCLFFLILCTSCSTAKYKVLEDIQKEYSSNNSESAYLRISNGKINSTKKVFRKLDDSLSNDYVYIFSLVNHMPMVSNHFQALVYDRKLEKTFT</sequence>
<evidence type="ECO:0000313" key="2">
    <source>
        <dbReference type="EMBL" id="OUS18658.1"/>
    </source>
</evidence>
<reference evidence="3" key="1">
    <citation type="journal article" date="2017" name="Proc. Natl. Acad. Sci. U.S.A.">
        <title>Simulation of Deepwater Horizon oil plume reveals substrate specialization within a complex community of hydrocarbon-degraders.</title>
        <authorList>
            <person name="Hu P."/>
            <person name="Dubinsky E.A."/>
            <person name="Probst A.J."/>
            <person name="Wang J."/>
            <person name="Sieber C.M.K."/>
            <person name="Tom L.M."/>
            <person name="Gardinali P."/>
            <person name="Banfield J.F."/>
            <person name="Atlas R.M."/>
            <person name="Andersen G.L."/>
        </authorList>
    </citation>
    <scope>NUCLEOTIDE SEQUENCE [LARGE SCALE GENOMIC DNA]</scope>
</reference>
<name>A0A1Z8B834_9FLAO</name>
<organism evidence="2 3">
    <name type="scientific">Nonlabens dokdonensis</name>
    <dbReference type="NCBI Taxonomy" id="328515"/>
    <lineage>
        <taxon>Bacteria</taxon>
        <taxon>Pseudomonadati</taxon>
        <taxon>Bacteroidota</taxon>
        <taxon>Flavobacteriia</taxon>
        <taxon>Flavobacteriales</taxon>
        <taxon>Flavobacteriaceae</taxon>
        <taxon>Nonlabens</taxon>
    </lineage>
</organism>
<accession>A0A1Z8B834</accession>
<feature type="chain" id="PRO_5011989619" description="Lipoprotein" evidence="1">
    <location>
        <begin position="23"/>
        <end position="100"/>
    </location>
</feature>
<dbReference type="AlphaFoldDB" id="A0A1Z8B834"/>
<comment type="caution">
    <text evidence="2">The sequence shown here is derived from an EMBL/GenBank/DDBJ whole genome shotgun (WGS) entry which is preliminary data.</text>
</comment>